<dbReference type="RefSeq" id="WP_354641719.1">
    <property type="nucleotide sequence ID" value="NZ_CP159872.1"/>
</dbReference>
<dbReference type="EMBL" id="CP159872">
    <property type="protein sequence ID" value="XCM80784.1"/>
    <property type="molecule type" value="Genomic_DNA"/>
</dbReference>
<evidence type="ECO:0000256" key="2">
    <source>
        <dbReference type="ARBA" id="ARBA00023235"/>
    </source>
</evidence>
<dbReference type="InterPro" id="IPR014347">
    <property type="entry name" value="Tautomerase/MIF_sf"/>
</dbReference>
<evidence type="ECO:0000313" key="4">
    <source>
        <dbReference type="EMBL" id="XCM80784.1"/>
    </source>
</evidence>
<organism evidence="4">
    <name type="scientific">Kitasatospora camelliae</name>
    <dbReference type="NCBI Taxonomy" id="3156397"/>
    <lineage>
        <taxon>Bacteria</taxon>
        <taxon>Bacillati</taxon>
        <taxon>Actinomycetota</taxon>
        <taxon>Actinomycetes</taxon>
        <taxon>Kitasatosporales</taxon>
        <taxon>Streptomycetaceae</taxon>
        <taxon>Kitasatospora</taxon>
    </lineage>
</organism>
<evidence type="ECO:0000259" key="3">
    <source>
        <dbReference type="Pfam" id="PF01361"/>
    </source>
</evidence>
<accession>A0AAU8K0D8</accession>
<dbReference type="Pfam" id="PF01361">
    <property type="entry name" value="Tautomerase"/>
    <property type="match status" value="1"/>
</dbReference>
<keyword evidence="2" id="KW-0413">Isomerase</keyword>
<dbReference type="PANTHER" id="PTHR35530">
    <property type="entry name" value="TAUTOMERASE-RELATED"/>
    <property type="match status" value="1"/>
</dbReference>
<dbReference type="GO" id="GO:0016853">
    <property type="term" value="F:isomerase activity"/>
    <property type="evidence" value="ECO:0007669"/>
    <property type="project" value="UniProtKB-KW"/>
</dbReference>
<reference evidence="4" key="1">
    <citation type="submission" date="2024-06" db="EMBL/GenBank/DDBJ databases">
        <title>The genome sequences of Kitasatospora sp. strain HUAS MG31.</title>
        <authorList>
            <person name="Mo P."/>
        </authorList>
    </citation>
    <scope>NUCLEOTIDE SEQUENCE</scope>
    <source>
        <strain evidence="4">HUAS MG31</strain>
    </source>
</reference>
<evidence type="ECO:0000256" key="1">
    <source>
        <dbReference type="ARBA" id="ARBA00006723"/>
    </source>
</evidence>
<proteinExistence type="inferred from homology"/>
<protein>
    <submittedName>
        <fullName evidence="4">Tautomerase family protein</fullName>
    </submittedName>
</protein>
<dbReference type="AlphaFoldDB" id="A0AAU8K0D8"/>
<dbReference type="SUPFAM" id="SSF55331">
    <property type="entry name" value="Tautomerase/MIF"/>
    <property type="match status" value="1"/>
</dbReference>
<dbReference type="Gene3D" id="3.30.429.10">
    <property type="entry name" value="Macrophage Migration Inhibitory Factor"/>
    <property type="match status" value="1"/>
</dbReference>
<dbReference type="InterPro" id="IPR004370">
    <property type="entry name" value="4-OT-like_dom"/>
</dbReference>
<sequence length="69" mass="7659">MPVIHITAWKQSDEAAKELIEEITATTHKVLGLPLDKITVYLTEVPADRWGEAGALGSDPDFAELSRRR</sequence>
<feature type="domain" description="4-oxalocrotonate tautomerase-like" evidence="3">
    <location>
        <begin position="2"/>
        <end position="54"/>
    </location>
</feature>
<gene>
    <name evidence="4" type="ORF">ABWK59_18605</name>
</gene>
<comment type="similarity">
    <text evidence="1">Belongs to the 4-oxalocrotonate tautomerase family.</text>
</comment>
<dbReference type="KEGG" id="kcm:ABWK59_18605"/>
<dbReference type="PANTHER" id="PTHR35530:SF1">
    <property type="entry name" value="2-HYDROXYMUCONATE TAUTOMERASE"/>
    <property type="match status" value="1"/>
</dbReference>
<name>A0AAU8K0D8_9ACTN</name>